<organism evidence="4 5">
    <name type="scientific">Oopsacas minuta</name>
    <dbReference type="NCBI Taxonomy" id="111878"/>
    <lineage>
        <taxon>Eukaryota</taxon>
        <taxon>Metazoa</taxon>
        <taxon>Porifera</taxon>
        <taxon>Hexactinellida</taxon>
        <taxon>Hexasterophora</taxon>
        <taxon>Lyssacinosida</taxon>
        <taxon>Leucopsacidae</taxon>
        <taxon>Oopsacas</taxon>
    </lineage>
</organism>
<comment type="caution">
    <text evidence="4">The sequence shown here is derived from an EMBL/GenBank/DDBJ whole genome shotgun (WGS) entry which is preliminary data.</text>
</comment>
<gene>
    <name evidence="4" type="ORF">LOD99_10473</name>
</gene>
<feature type="repeat" description="NHL" evidence="2">
    <location>
        <begin position="166"/>
        <end position="202"/>
    </location>
</feature>
<name>A0AAV7KH54_9METZ</name>
<keyword evidence="3" id="KW-0175">Coiled coil</keyword>
<dbReference type="Gene3D" id="2.120.10.30">
    <property type="entry name" value="TolB, C-terminal domain"/>
    <property type="match status" value="2"/>
</dbReference>
<reference evidence="4 5" key="1">
    <citation type="journal article" date="2023" name="BMC Biol.">
        <title>The compact genome of the sponge Oopsacas minuta (Hexactinellida) is lacking key metazoan core genes.</title>
        <authorList>
            <person name="Santini S."/>
            <person name="Schenkelaars Q."/>
            <person name="Jourda C."/>
            <person name="Duchesne M."/>
            <person name="Belahbib H."/>
            <person name="Rocher C."/>
            <person name="Selva M."/>
            <person name="Riesgo A."/>
            <person name="Vervoort M."/>
            <person name="Leys S.P."/>
            <person name="Kodjabachian L."/>
            <person name="Le Bivic A."/>
            <person name="Borchiellini C."/>
            <person name="Claverie J.M."/>
            <person name="Renard E."/>
        </authorList>
    </citation>
    <scope>NUCLEOTIDE SEQUENCE [LARGE SCALE GENOMIC DNA]</scope>
    <source>
        <strain evidence="4">SPO-2</strain>
    </source>
</reference>
<dbReference type="PROSITE" id="PS51125">
    <property type="entry name" value="NHL"/>
    <property type="match status" value="2"/>
</dbReference>
<feature type="coiled-coil region" evidence="3">
    <location>
        <begin position="780"/>
        <end position="856"/>
    </location>
</feature>
<evidence type="ECO:0000256" key="3">
    <source>
        <dbReference type="SAM" id="Coils"/>
    </source>
</evidence>
<dbReference type="Proteomes" id="UP001165289">
    <property type="component" value="Unassembled WGS sequence"/>
</dbReference>
<dbReference type="AlphaFoldDB" id="A0AAV7KH54"/>
<dbReference type="PANTHER" id="PTHR18950">
    <property type="entry name" value="PROGESTERONE-INDUCED BLOCKING FACTOR 1"/>
    <property type="match status" value="1"/>
</dbReference>
<dbReference type="EMBL" id="JAKMXF010000038">
    <property type="protein sequence ID" value="KAI6660195.1"/>
    <property type="molecule type" value="Genomic_DNA"/>
</dbReference>
<feature type="coiled-coil region" evidence="3">
    <location>
        <begin position="891"/>
        <end position="988"/>
    </location>
</feature>
<dbReference type="Pfam" id="PF01436">
    <property type="entry name" value="NHL"/>
    <property type="match status" value="1"/>
</dbReference>
<dbReference type="InterPro" id="IPR001258">
    <property type="entry name" value="NHL_repeat"/>
</dbReference>
<protein>
    <submittedName>
        <fullName evidence="4">Progesterone-induced-blocking factor 1</fullName>
    </submittedName>
</protein>
<evidence type="ECO:0000313" key="4">
    <source>
        <dbReference type="EMBL" id="KAI6660195.1"/>
    </source>
</evidence>
<feature type="repeat" description="NHL" evidence="2">
    <location>
        <begin position="246"/>
        <end position="290"/>
    </location>
</feature>
<evidence type="ECO:0000256" key="2">
    <source>
        <dbReference type="PROSITE-ProRule" id="PRU00504"/>
    </source>
</evidence>
<dbReference type="SUPFAM" id="SSF101898">
    <property type="entry name" value="NHL repeat"/>
    <property type="match status" value="1"/>
</dbReference>
<feature type="coiled-coil region" evidence="3">
    <location>
        <begin position="497"/>
        <end position="524"/>
    </location>
</feature>
<dbReference type="PANTHER" id="PTHR18950:SF0">
    <property type="entry name" value="PROGESTERONE IMMUNOMODULATORY BINDING FACTOR 1"/>
    <property type="match status" value="1"/>
</dbReference>
<dbReference type="GO" id="GO:0005815">
    <property type="term" value="C:microtubule organizing center"/>
    <property type="evidence" value="ECO:0007669"/>
    <property type="project" value="TreeGrafter"/>
</dbReference>
<dbReference type="CDD" id="cd05819">
    <property type="entry name" value="NHL"/>
    <property type="match status" value="1"/>
</dbReference>
<evidence type="ECO:0000313" key="5">
    <source>
        <dbReference type="Proteomes" id="UP001165289"/>
    </source>
</evidence>
<dbReference type="InterPro" id="IPR026205">
    <property type="entry name" value="PIBF1"/>
</dbReference>
<feature type="coiled-coil region" evidence="3">
    <location>
        <begin position="640"/>
        <end position="754"/>
    </location>
</feature>
<keyword evidence="5" id="KW-1185">Reference proteome</keyword>
<keyword evidence="1" id="KW-0677">Repeat</keyword>
<proteinExistence type="predicted"/>
<sequence length="1030" mass="119224">MAVANPRIEFTEQISETRRKIKDRFKKSHEALIARENNLLSHVDNLESEYNHKMKLRKEISESLRNVKSSAVENLKANELTNTREQVVTLLDSKLTELTAETDSSIEFEWNNQFETDIEQLGSIKLNSQTNISPIHTFPPQVKLVVPDYKAKQLPTAYCCKNSDKKAPGELNCPRGIAIHYQTGNIYIADHYNNCVQVFSCNGDYLFMFSEKMNKPIGICISQNKVFVIQYHGHCINKYELEGKLIKSVGSKGNGEAQFSFLYGLDVSDRNSNVYVCESNNKRVQILTQELKFHSMLGISMFNHPRDVKVTRDRVLVLDDSDPCMFVFNSDHVLTNRLITKGDGKQTNNPCCFDIDRYYNIIMSDYSNHCVYIFNQEGEQIHKFGKEGEGIGEFINPLGIALDNTGHIIVIQLQSTSNTDKQTKTEDTREHSIKIEKLRDKILELEGKENEIRESLASTQLHTSRLLSPQEYTKLKQSPPNILPIQDQLRLFVYESNKILNIELENSKQTSDNYLREIETVKLENLSFKMEIQHLNQDNTKLQGELNESISCVESLRDQIKTGNHRLETYDQLVEERNCIRQDLEHSRRNLAHLEVDLKSRTDECRGITDEVITLRQTNSLLSQDKSYLSKHNTELGIRCEGLEDRLRGSDREVIELREARELLYDKFIHVRESFKSEFEKKLEEEVSSLRDRTENEINRLRGTTREMHEREISSERGAREGAVLDREQGRKELAELQSRHESILSEYRQLQMSTDSRVGQLEQELRITRFELEKTQLLQEEYLLNLKQSQVEVDKLRKKLDLSTQEFYAKDSEYAQYRAQLEARNAELAERLRFYDNLDKDMDQAVIDAAQIDNEEESKRVLGILGLYDTTVSRKGARALRQSAHLARQVLKLEKEKGELQHSFNEMEKKLASVTDRLIQAQENSELSKQPNSYLTDLLRSRDNELKECRIKVKNLSEHVEALTNECEQLKKSRSSLAQDLQRILKKREEIDSVKESVSALRESARIAMEQLGPDPKPVVFVNASNHKN</sequence>
<evidence type="ECO:0000256" key="1">
    <source>
        <dbReference type="ARBA" id="ARBA00022737"/>
    </source>
</evidence>
<feature type="coiled-coil region" evidence="3">
    <location>
        <begin position="428"/>
        <end position="455"/>
    </location>
</feature>
<accession>A0AAV7KH54</accession>
<dbReference type="Pfam" id="PF17170">
    <property type="entry name" value="DUF5128"/>
    <property type="match status" value="1"/>
</dbReference>
<dbReference type="GO" id="GO:0060271">
    <property type="term" value="P:cilium assembly"/>
    <property type="evidence" value="ECO:0007669"/>
    <property type="project" value="TreeGrafter"/>
</dbReference>
<dbReference type="InterPro" id="IPR011042">
    <property type="entry name" value="6-blade_b-propeller_TolB-like"/>
</dbReference>